<evidence type="ECO:0000313" key="1">
    <source>
        <dbReference type="EMBL" id="SMB84394.1"/>
    </source>
</evidence>
<dbReference type="RefSeq" id="WP_084052365.1">
    <property type="nucleotide sequence ID" value="NZ_FWWT01000010.1"/>
</dbReference>
<sequence length="169" mass="19550">MEGYLLVDGYNVINYWPELIKLKDINLEHARERLVEILSDYSGFKGINVIIVFDAHLVKGGVEKYEEKSGVKIIYSGEGTIADLVIEKLMNDIPKDARVYVATSDKVEQNVVWGKGAYRISSRELLLEVENSKKESKIHYKRKIYNSNRVDDQLSDDVRKTLEKWRRGQ</sequence>
<dbReference type="PANTHER" id="PTHR34547">
    <property type="entry name" value="YACP-LIKE NYN DOMAIN PROTEIN"/>
    <property type="match status" value="1"/>
</dbReference>
<dbReference type="PANTHER" id="PTHR34547:SF1">
    <property type="entry name" value="YACP-LIKE NYN DOMAIN PROTEIN"/>
    <property type="match status" value="1"/>
</dbReference>
<evidence type="ECO:0000313" key="2">
    <source>
        <dbReference type="Proteomes" id="UP000192731"/>
    </source>
</evidence>
<proteinExistence type="predicted"/>
<reference evidence="1 2" key="1">
    <citation type="submission" date="2017-04" db="EMBL/GenBank/DDBJ databases">
        <authorList>
            <person name="Afonso C.L."/>
            <person name="Miller P.J."/>
            <person name="Scott M.A."/>
            <person name="Spackman E."/>
            <person name="Goraichik I."/>
            <person name="Dimitrov K.M."/>
            <person name="Suarez D.L."/>
            <person name="Swayne D.E."/>
        </authorList>
    </citation>
    <scope>NUCLEOTIDE SEQUENCE [LARGE SCALE GENOMIC DNA]</scope>
    <source>
        <strain evidence="1 2">DSM 11270</strain>
    </source>
</reference>
<protein>
    <recommendedName>
        <fullName evidence="3">NYN domain-containing protein</fullName>
    </recommendedName>
</protein>
<dbReference type="OrthoDB" id="9792160at2"/>
<evidence type="ECO:0008006" key="3">
    <source>
        <dbReference type="Google" id="ProtNLM"/>
    </source>
</evidence>
<dbReference type="InterPro" id="IPR010298">
    <property type="entry name" value="YacP-like"/>
</dbReference>
<dbReference type="EMBL" id="FWWT01000010">
    <property type="protein sequence ID" value="SMB84394.1"/>
    <property type="molecule type" value="Genomic_DNA"/>
</dbReference>
<dbReference type="Proteomes" id="UP000192731">
    <property type="component" value="Unassembled WGS sequence"/>
</dbReference>
<gene>
    <name evidence="1" type="ORF">SAMN00017405_2337</name>
</gene>
<dbReference type="STRING" id="656914.SAMN00017405_2337"/>
<organism evidence="1 2">
    <name type="scientific">Desulfonispora thiosulfatigenes DSM 11270</name>
    <dbReference type="NCBI Taxonomy" id="656914"/>
    <lineage>
        <taxon>Bacteria</taxon>
        <taxon>Bacillati</taxon>
        <taxon>Bacillota</taxon>
        <taxon>Clostridia</taxon>
        <taxon>Eubacteriales</taxon>
        <taxon>Peptococcaceae</taxon>
        <taxon>Desulfonispora</taxon>
    </lineage>
</organism>
<keyword evidence="2" id="KW-1185">Reference proteome</keyword>
<accession>A0A1W1UUK9</accession>
<dbReference type="CDD" id="cd10912">
    <property type="entry name" value="PIN_YacP-like"/>
    <property type="match status" value="1"/>
</dbReference>
<name>A0A1W1UUK9_DESTI</name>
<dbReference type="Pfam" id="PF05991">
    <property type="entry name" value="NYN_YacP"/>
    <property type="match status" value="1"/>
</dbReference>
<dbReference type="AlphaFoldDB" id="A0A1W1UUK9"/>